<evidence type="ECO:0000256" key="3">
    <source>
        <dbReference type="ARBA" id="ARBA00022692"/>
    </source>
</evidence>
<keyword evidence="9" id="KW-1185">Reference proteome</keyword>
<evidence type="ECO:0008006" key="10">
    <source>
        <dbReference type="Google" id="ProtNLM"/>
    </source>
</evidence>
<dbReference type="PANTHER" id="PTHR46314:SF2">
    <property type="entry name" value="SOLUTE CARRIER FAMILY 25 MEMBER 44"/>
    <property type="match status" value="1"/>
</dbReference>
<evidence type="ECO:0000256" key="2">
    <source>
        <dbReference type="ARBA" id="ARBA00006375"/>
    </source>
</evidence>
<feature type="transmembrane region" description="Helical" evidence="7">
    <location>
        <begin position="259"/>
        <end position="278"/>
    </location>
</feature>
<dbReference type="Proteomes" id="UP001163046">
    <property type="component" value="Unassembled WGS sequence"/>
</dbReference>
<dbReference type="PROSITE" id="PS50920">
    <property type="entry name" value="SOLCAR"/>
    <property type="match status" value="3"/>
</dbReference>
<feature type="repeat" description="Solcar" evidence="5">
    <location>
        <begin position="14"/>
        <end position="98"/>
    </location>
</feature>
<dbReference type="GO" id="GO:0009083">
    <property type="term" value="P:branched-chain amino acid catabolic process"/>
    <property type="evidence" value="ECO:0007669"/>
    <property type="project" value="InterPro"/>
</dbReference>
<dbReference type="SUPFAM" id="SSF103506">
    <property type="entry name" value="Mitochondrial carrier"/>
    <property type="match status" value="1"/>
</dbReference>
<organism evidence="8 9">
    <name type="scientific">Desmophyllum pertusum</name>
    <dbReference type="NCBI Taxonomy" id="174260"/>
    <lineage>
        <taxon>Eukaryota</taxon>
        <taxon>Metazoa</taxon>
        <taxon>Cnidaria</taxon>
        <taxon>Anthozoa</taxon>
        <taxon>Hexacorallia</taxon>
        <taxon>Scleractinia</taxon>
        <taxon>Caryophylliina</taxon>
        <taxon>Caryophylliidae</taxon>
        <taxon>Desmophyllum</taxon>
    </lineage>
</organism>
<reference evidence="8" key="1">
    <citation type="submission" date="2023-01" db="EMBL/GenBank/DDBJ databases">
        <title>Genome assembly of the deep-sea coral Lophelia pertusa.</title>
        <authorList>
            <person name="Herrera S."/>
            <person name="Cordes E."/>
        </authorList>
    </citation>
    <scope>NUCLEOTIDE SEQUENCE</scope>
    <source>
        <strain evidence="8">USNM1676648</strain>
        <tissue evidence="8">Polyp</tissue>
    </source>
</reference>
<keyword evidence="6" id="KW-0813">Transport</keyword>
<evidence type="ECO:0000256" key="6">
    <source>
        <dbReference type="RuleBase" id="RU000488"/>
    </source>
</evidence>
<dbReference type="OrthoDB" id="250329at2759"/>
<keyword evidence="7" id="KW-1133">Transmembrane helix</keyword>
<dbReference type="Pfam" id="PF00153">
    <property type="entry name" value="Mito_carr"/>
    <property type="match status" value="3"/>
</dbReference>
<evidence type="ECO:0000256" key="5">
    <source>
        <dbReference type="PROSITE-ProRule" id="PRU00282"/>
    </source>
</evidence>
<feature type="transmembrane region" description="Helical" evidence="7">
    <location>
        <begin position="204"/>
        <end position="222"/>
    </location>
</feature>
<protein>
    <recommendedName>
        <fullName evidence="10">Mitochondrial carrier protein</fullName>
    </recommendedName>
</protein>
<evidence type="ECO:0000256" key="1">
    <source>
        <dbReference type="ARBA" id="ARBA00004141"/>
    </source>
</evidence>
<keyword evidence="4 5" id="KW-0472">Membrane</keyword>
<accession>A0A9X0DBT2</accession>
<keyword evidence="3 5" id="KW-0812">Transmembrane</keyword>
<proteinExistence type="inferred from homology"/>
<evidence type="ECO:0000313" key="9">
    <source>
        <dbReference type="Proteomes" id="UP001163046"/>
    </source>
</evidence>
<evidence type="ECO:0000313" key="8">
    <source>
        <dbReference type="EMBL" id="KAJ7394140.1"/>
    </source>
</evidence>
<comment type="caution">
    <text evidence="8">The sequence shown here is derived from an EMBL/GenBank/DDBJ whole genome shotgun (WGS) entry which is preliminary data.</text>
</comment>
<dbReference type="EMBL" id="MU825397">
    <property type="protein sequence ID" value="KAJ7394140.1"/>
    <property type="molecule type" value="Genomic_DNA"/>
</dbReference>
<comment type="subcellular location">
    <subcellularLocation>
        <location evidence="1">Membrane</location>
        <topology evidence="1">Multi-pass membrane protein</topology>
    </subcellularLocation>
</comment>
<feature type="transmembrane region" description="Helical" evidence="7">
    <location>
        <begin position="18"/>
        <end position="36"/>
    </location>
</feature>
<dbReference type="InterPro" id="IPR042164">
    <property type="entry name" value="SLC25A44"/>
</dbReference>
<feature type="repeat" description="Solcar" evidence="5">
    <location>
        <begin position="202"/>
        <end position="284"/>
    </location>
</feature>
<gene>
    <name evidence="8" type="ORF">OS493_003818</name>
</gene>
<dbReference type="InterPro" id="IPR023395">
    <property type="entry name" value="MCP_dom_sf"/>
</dbReference>
<feature type="transmembrane region" description="Helical" evidence="7">
    <location>
        <begin position="164"/>
        <end position="184"/>
    </location>
</feature>
<name>A0A9X0DBT2_9CNID</name>
<dbReference type="InterPro" id="IPR018108">
    <property type="entry name" value="MCP_transmembrane"/>
</dbReference>
<dbReference type="AlphaFoldDB" id="A0A9X0DBT2"/>
<dbReference type="GO" id="GO:0005739">
    <property type="term" value="C:mitochondrion"/>
    <property type="evidence" value="ECO:0007669"/>
    <property type="project" value="InterPro"/>
</dbReference>
<dbReference type="PANTHER" id="PTHR46314">
    <property type="entry name" value="SOLUTE CARRIER FAMILY 25 MEMBER 44"/>
    <property type="match status" value="1"/>
</dbReference>
<dbReference type="GO" id="GO:0016020">
    <property type="term" value="C:membrane"/>
    <property type="evidence" value="ECO:0007669"/>
    <property type="project" value="UniProtKB-SubCell"/>
</dbReference>
<sequence length="295" mass="32560">MPEEVKQIEWQHIDKLKYYTLGSAFFIGVNAILYPADVIKTRLQVQRANALYKGTFDALIKTFRSEGLKGLYKGFVVNQLTILTGHFYVTSYEISRSHMSYLGDGTRGFVAGGIAALMEQFLANPIEVISQKLMIQGQGENNTKLKGAVHMSTDVFRDHGMRGFYRGFVASLLTGVLWSAVWWGSYGVYLDIIGDYAPHGTSHLLIQSAAGGLSGLNAAVIGNPFDIVKTRLQVEGGKSMTRSFQELLKKEGPKSLTKGMLASILSWVPSSVIMITAYETVKKLSLKEDAIDLFL</sequence>
<comment type="similarity">
    <text evidence="2 6">Belongs to the mitochondrial carrier (TC 2.A.29) family.</text>
</comment>
<feature type="repeat" description="Solcar" evidence="5">
    <location>
        <begin position="99"/>
        <end position="192"/>
    </location>
</feature>
<dbReference type="GO" id="GO:0015658">
    <property type="term" value="F:branched-chain amino acid transmembrane transporter activity"/>
    <property type="evidence" value="ECO:0007669"/>
    <property type="project" value="InterPro"/>
</dbReference>
<evidence type="ECO:0000256" key="7">
    <source>
        <dbReference type="SAM" id="Phobius"/>
    </source>
</evidence>
<evidence type="ECO:0000256" key="4">
    <source>
        <dbReference type="ARBA" id="ARBA00023136"/>
    </source>
</evidence>
<dbReference type="Gene3D" id="1.50.40.10">
    <property type="entry name" value="Mitochondrial carrier domain"/>
    <property type="match status" value="1"/>
</dbReference>